<dbReference type="Pfam" id="PF01554">
    <property type="entry name" value="MatE"/>
    <property type="match status" value="2"/>
</dbReference>
<feature type="transmembrane region" description="Helical" evidence="10">
    <location>
        <begin position="326"/>
        <end position="345"/>
    </location>
</feature>
<evidence type="ECO:0000313" key="11">
    <source>
        <dbReference type="EMBL" id="CUM97079.1"/>
    </source>
</evidence>
<evidence type="ECO:0000256" key="1">
    <source>
        <dbReference type="ARBA" id="ARBA00004651"/>
    </source>
</evidence>
<dbReference type="RefSeq" id="WP_055290079.1">
    <property type="nucleotide sequence ID" value="NZ_CBCTYR010000026.1"/>
</dbReference>
<dbReference type="GeneID" id="97390752"/>
<feature type="transmembrane region" description="Helical" evidence="10">
    <location>
        <begin position="395"/>
        <end position="418"/>
    </location>
</feature>
<dbReference type="GO" id="GO:0046677">
    <property type="term" value="P:response to antibiotic"/>
    <property type="evidence" value="ECO:0007669"/>
    <property type="project" value="UniProtKB-KW"/>
</dbReference>
<keyword evidence="7 10" id="KW-1133">Transmembrane helix</keyword>
<dbReference type="OrthoDB" id="9811110at2"/>
<dbReference type="PANTHER" id="PTHR43823">
    <property type="entry name" value="SPORULATION PROTEIN YKVU"/>
    <property type="match status" value="1"/>
</dbReference>
<dbReference type="CDD" id="cd13143">
    <property type="entry name" value="MATE_MepA_like"/>
    <property type="match status" value="1"/>
</dbReference>
<comment type="similarity">
    <text evidence="2">Belongs to the multi antimicrobial extrusion (MATE) (TC 2.A.66.1) family. MepA subfamily.</text>
</comment>
<comment type="subcellular location">
    <subcellularLocation>
        <location evidence="1">Cell membrane</location>
        <topology evidence="1">Multi-pass membrane protein</topology>
    </subcellularLocation>
</comment>
<dbReference type="InterPro" id="IPR051327">
    <property type="entry name" value="MATE_MepA_subfamily"/>
</dbReference>
<keyword evidence="5" id="KW-1003">Cell membrane</keyword>
<feature type="transmembrane region" description="Helical" evidence="10">
    <location>
        <begin position="198"/>
        <end position="217"/>
    </location>
</feature>
<name>A0A173T4W6_EUBRA</name>
<keyword evidence="6 10" id="KW-0812">Transmembrane</keyword>
<dbReference type="PIRSF" id="PIRSF006603">
    <property type="entry name" value="DinF"/>
    <property type="match status" value="1"/>
</dbReference>
<dbReference type="PANTHER" id="PTHR43823:SF3">
    <property type="entry name" value="MULTIDRUG EXPORT PROTEIN MEPA"/>
    <property type="match status" value="1"/>
</dbReference>
<dbReference type="AlphaFoldDB" id="A0A173T4W6"/>
<proteinExistence type="inferred from homology"/>
<dbReference type="GO" id="GO:0042910">
    <property type="term" value="F:xenobiotic transmembrane transporter activity"/>
    <property type="evidence" value="ECO:0007669"/>
    <property type="project" value="InterPro"/>
</dbReference>
<evidence type="ECO:0000256" key="2">
    <source>
        <dbReference type="ARBA" id="ARBA00008417"/>
    </source>
</evidence>
<evidence type="ECO:0000256" key="4">
    <source>
        <dbReference type="ARBA" id="ARBA00022448"/>
    </source>
</evidence>
<feature type="transmembrane region" description="Helical" evidence="10">
    <location>
        <begin position="424"/>
        <end position="444"/>
    </location>
</feature>
<organism evidence="11 12">
    <name type="scientific">Eubacterium ramulus</name>
    <dbReference type="NCBI Taxonomy" id="39490"/>
    <lineage>
        <taxon>Bacteria</taxon>
        <taxon>Bacillati</taxon>
        <taxon>Bacillota</taxon>
        <taxon>Clostridia</taxon>
        <taxon>Eubacteriales</taxon>
        <taxon>Eubacteriaceae</taxon>
        <taxon>Eubacterium</taxon>
    </lineage>
</organism>
<dbReference type="InterPro" id="IPR002528">
    <property type="entry name" value="MATE_fam"/>
</dbReference>
<feature type="transmembrane region" description="Helical" evidence="10">
    <location>
        <begin position="17"/>
        <end position="37"/>
    </location>
</feature>
<evidence type="ECO:0000256" key="8">
    <source>
        <dbReference type="ARBA" id="ARBA00023136"/>
    </source>
</evidence>
<evidence type="ECO:0000256" key="5">
    <source>
        <dbReference type="ARBA" id="ARBA00022475"/>
    </source>
</evidence>
<keyword evidence="9" id="KW-0046">Antibiotic resistance</keyword>
<feature type="transmembrane region" description="Helical" evidence="10">
    <location>
        <begin position="95"/>
        <end position="118"/>
    </location>
</feature>
<sequence>MQTEQQNPLATQKVSSLILKFTIPAIISMMVSSLYNIVDQIFIGQGVGMLGNAATNIAFPVNIICTAVALLLGIGSASNFNLKSGAGQTEVAKNYAGNGLTMLVVCGVIITAVTLGFLTPLMHIFGATEEVLPYAIDYTGITAIGVPFLTLTTGGCHLVRADRSPSFSMACMLTGAIINTILDPLFIFAFHWGIKGAAWATVLGQVVSGVMILIYFWKFSKMQLTRHHLIPHMKYLGEITALGMASGINQVAMAIIQITMNNILRKYGAVSDYGADIPIACAGIISKVNMIFMSIGIGISQGCQPIFGFNYGAEKFDRVRETYKKAAWAAIISGIVFFACFQIFPRRIIALFGGGNEAYYRFAERYFRIFMFMTFINGIQPMSSGFFTSIGKAKLGMIVSLTRQILFLLPLILILPVFMGIDGVMYAGPIADLAAAVITIWFVFRQFQDMKQKESGSGSHLSRAL</sequence>
<dbReference type="EMBL" id="CYYA01000007">
    <property type="protein sequence ID" value="CUM97079.1"/>
    <property type="molecule type" value="Genomic_DNA"/>
</dbReference>
<keyword evidence="8 10" id="KW-0472">Membrane</keyword>
<gene>
    <name evidence="11" type="primary">mepA_11</name>
    <name evidence="11" type="ORF">ERS852448_01294</name>
</gene>
<dbReference type="GO" id="GO:0005886">
    <property type="term" value="C:plasma membrane"/>
    <property type="evidence" value="ECO:0007669"/>
    <property type="project" value="UniProtKB-SubCell"/>
</dbReference>
<feature type="transmembrane region" description="Helical" evidence="10">
    <location>
        <begin position="171"/>
        <end position="192"/>
    </location>
</feature>
<evidence type="ECO:0000256" key="6">
    <source>
        <dbReference type="ARBA" id="ARBA00022692"/>
    </source>
</evidence>
<dbReference type="InterPro" id="IPR045070">
    <property type="entry name" value="MATE_MepA-like"/>
</dbReference>
<evidence type="ECO:0000256" key="9">
    <source>
        <dbReference type="ARBA" id="ARBA00023251"/>
    </source>
</evidence>
<accession>A0A173T4W6</accession>
<feature type="transmembrane region" description="Helical" evidence="10">
    <location>
        <begin position="365"/>
        <end position="383"/>
    </location>
</feature>
<dbReference type="InterPro" id="IPR048279">
    <property type="entry name" value="MdtK-like"/>
</dbReference>
<feature type="transmembrane region" description="Helical" evidence="10">
    <location>
        <begin position="138"/>
        <end position="159"/>
    </location>
</feature>
<feature type="transmembrane region" description="Helical" evidence="10">
    <location>
        <begin position="57"/>
        <end position="74"/>
    </location>
</feature>
<evidence type="ECO:0000256" key="7">
    <source>
        <dbReference type="ARBA" id="ARBA00022989"/>
    </source>
</evidence>
<evidence type="ECO:0000256" key="3">
    <source>
        <dbReference type="ARBA" id="ARBA00022106"/>
    </source>
</evidence>
<evidence type="ECO:0000256" key="10">
    <source>
        <dbReference type="SAM" id="Phobius"/>
    </source>
</evidence>
<dbReference type="Proteomes" id="UP000095492">
    <property type="component" value="Unassembled WGS sequence"/>
</dbReference>
<evidence type="ECO:0000313" key="12">
    <source>
        <dbReference type="Proteomes" id="UP000095492"/>
    </source>
</evidence>
<dbReference type="STRING" id="39490.ERS852448_01294"/>
<protein>
    <recommendedName>
        <fullName evidence="3">Multidrug export protein MepA</fullName>
    </recommendedName>
</protein>
<reference evidence="11 12" key="1">
    <citation type="submission" date="2015-09" db="EMBL/GenBank/DDBJ databases">
        <authorList>
            <consortium name="Pathogen Informatics"/>
        </authorList>
    </citation>
    <scope>NUCLEOTIDE SEQUENCE [LARGE SCALE GENOMIC DNA]</scope>
    <source>
        <strain evidence="11 12">2789STDY5608891</strain>
    </source>
</reference>
<keyword evidence="4" id="KW-0813">Transport</keyword>
<dbReference type="GO" id="GO:0015297">
    <property type="term" value="F:antiporter activity"/>
    <property type="evidence" value="ECO:0007669"/>
    <property type="project" value="InterPro"/>
</dbReference>